<proteinExistence type="predicted"/>
<name>A0A1E3M0T5_9SPHN</name>
<comment type="caution">
    <text evidence="2">The sequence shown here is derived from an EMBL/GenBank/DDBJ whole genome shotgun (WGS) entry which is preliminary data.</text>
</comment>
<gene>
    <name evidence="2" type="ORF">BFL28_12275</name>
</gene>
<dbReference type="STRING" id="1888892.BFL28_12275"/>
<dbReference type="AlphaFoldDB" id="A0A1E3M0T5"/>
<keyword evidence="1" id="KW-0732">Signal</keyword>
<accession>A0A1E3M0T5</accession>
<feature type="chain" id="PRO_5009132272" description="Argininosuccinate lyase" evidence="1">
    <location>
        <begin position="26"/>
        <end position="126"/>
    </location>
</feature>
<dbReference type="Proteomes" id="UP000094487">
    <property type="component" value="Unassembled WGS sequence"/>
</dbReference>
<keyword evidence="3" id="KW-1185">Reference proteome</keyword>
<sequence length="126" mass="13217">MMRIIMALGALTLAAQALTAVPALAEDWDFVLINDAGKPIKTVEIAVAGSGAWKPNVKAEDVADRGEIKPKGRMTVHFDKPSGQCKFDIKATFGDGSSQVWNGANVCDASFITIKLAGDKATIVAG</sequence>
<feature type="signal peptide" evidence="1">
    <location>
        <begin position="1"/>
        <end position="25"/>
    </location>
</feature>
<evidence type="ECO:0000256" key="1">
    <source>
        <dbReference type="SAM" id="SignalP"/>
    </source>
</evidence>
<evidence type="ECO:0008006" key="4">
    <source>
        <dbReference type="Google" id="ProtNLM"/>
    </source>
</evidence>
<evidence type="ECO:0000313" key="2">
    <source>
        <dbReference type="EMBL" id="ODP38975.1"/>
    </source>
</evidence>
<protein>
    <recommendedName>
        <fullName evidence="4">Argininosuccinate lyase</fullName>
    </recommendedName>
</protein>
<evidence type="ECO:0000313" key="3">
    <source>
        <dbReference type="Proteomes" id="UP000094487"/>
    </source>
</evidence>
<organism evidence="2 3">
    <name type="scientific">Sphingomonas turrisvirgatae</name>
    <dbReference type="NCBI Taxonomy" id="1888892"/>
    <lineage>
        <taxon>Bacteria</taxon>
        <taxon>Pseudomonadati</taxon>
        <taxon>Pseudomonadota</taxon>
        <taxon>Alphaproteobacteria</taxon>
        <taxon>Sphingomonadales</taxon>
        <taxon>Sphingomonadaceae</taxon>
        <taxon>Sphingomonas</taxon>
    </lineage>
</organism>
<reference evidence="2 3" key="1">
    <citation type="submission" date="2016-08" db="EMBL/GenBank/DDBJ databases">
        <title>Draft genome of the agarase producing Sphingomonas sp. MCT13.</title>
        <authorList>
            <person name="D'Andrea M.M."/>
            <person name="Rossolini G.M."/>
            <person name="Thaller M.C."/>
        </authorList>
    </citation>
    <scope>NUCLEOTIDE SEQUENCE [LARGE SCALE GENOMIC DNA]</scope>
    <source>
        <strain evidence="2 3">MCT13</strain>
    </source>
</reference>
<dbReference type="EMBL" id="MDDS01000009">
    <property type="protein sequence ID" value="ODP38975.1"/>
    <property type="molecule type" value="Genomic_DNA"/>
</dbReference>